<evidence type="ECO:0000259" key="8">
    <source>
        <dbReference type="Pfam" id="PF00593"/>
    </source>
</evidence>
<keyword evidence="4" id="KW-0812">Transmembrane</keyword>
<comment type="caution">
    <text evidence="9">The sequence shown here is derived from an EMBL/GenBank/DDBJ whole genome shotgun (WGS) entry which is preliminary data.</text>
</comment>
<evidence type="ECO:0000313" key="9">
    <source>
        <dbReference type="EMBL" id="GGB61962.1"/>
    </source>
</evidence>
<dbReference type="PANTHER" id="PTHR32552">
    <property type="entry name" value="FERRICHROME IRON RECEPTOR-RELATED"/>
    <property type="match status" value="1"/>
</dbReference>
<evidence type="ECO:0000256" key="1">
    <source>
        <dbReference type="ARBA" id="ARBA00004571"/>
    </source>
</evidence>
<comment type="subcellular location">
    <subcellularLocation>
        <location evidence="1">Cell outer membrane</location>
        <topology evidence="1">Multi-pass membrane protein</topology>
    </subcellularLocation>
</comment>
<evidence type="ECO:0000313" key="10">
    <source>
        <dbReference type="Proteomes" id="UP000614261"/>
    </source>
</evidence>
<evidence type="ECO:0000256" key="5">
    <source>
        <dbReference type="ARBA" id="ARBA00023077"/>
    </source>
</evidence>
<dbReference type="Pfam" id="PF00593">
    <property type="entry name" value="TonB_dep_Rec_b-barrel"/>
    <property type="match status" value="1"/>
</dbReference>
<evidence type="ECO:0000256" key="7">
    <source>
        <dbReference type="ARBA" id="ARBA00023237"/>
    </source>
</evidence>
<gene>
    <name evidence="9" type="ORF">GCM10010833_16130</name>
</gene>
<keyword evidence="9" id="KW-0675">Receptor</keyword>
<accession>A0ABQ1J7K3</accession>
<evidence type="ECO:0000256" key="6">
    <source>
        <dbReference type="ARBA" id="ARBA00023136"/>
    </source>
</evidence>
<sequence length="650" mass="70294">MNDLSTSRFWQTCRASILLTTATLGLTETALAQRVSDNAAAGAEDAFGTSIGNERVGLYSGNDVRGFSPVTANNIRLEGLYFDRPASFTDRLVQSNAVRVGLTAQNYLFPAPTGIVDYKIRPAGNDFVVSTMLGLNSWGGGRLEIDTQIPVIRDKLSLVAGVAGFVDELAPGNQSFFGSYALAARWKPVAGVEVIPFWSRIDLYNREAAPLYTPEGAFLPPRVERRRFPGPEWADQRNTVQHYGGLTKASFGQQWQIAAGLFRSTSDSATNFAQNFTAMREDGTAIRRVTSDPPLSLAGTSGELRISRSFADGPRRHTLHAAVRGRERVSRYGGGAAISFDRAPVEQLLDIPAPDFSFGLQTDEQVRQAIAGIAYDGRWLGVGGLSVGLQHTWYRKRVDRPATALARTDDEAWLPNVTASFDVTPRLALYGGYTRGLEESGIAPDSAANRTEALPAILTSQIDGGLRWKAPGGISVVAGLFDVRKPYFAADEANVFRELGDVRHRGVELSAAGPLLPRLTVVAGAVLMQPRVTGEGVTLGRVGRRPLGQPSQLLTLATQYALPGVEGVQLTLNVTHRGTRAADTRNLVTLPARTIVDAGVRWRLDLGDNPALLRVQLQNLTNAYDLALVGSGSYQVNAPRQLTMFLTVDF</sequence>
<evidence type="ECO:0000256" key="3">
    <source>
        <dbReference type="ARBA" id="ARBA00022452"/>
    </source>
</evidence>
<dbReference type="InterPro" id="IPR036942">
    <property type="entry name" value="Beta-barrel_TonB_sf"/>
</dbReference>
<keyword evidence="5" id="KW-0798">TonB box</keyword>
<dbReference type="Proteomes" id="UP000614261">
    <property type="component" value="Unassembled WGS sequence"/>
</dbReference>
<keyword evidence="6" id="KW-0472">Membrane</keyword>
<dbReference type="PANTHER" id="PTHR32552:SF82">
    <property type="entry name" value="FCUA PROTEIN"/>
    <property type="match status" value="1"/>
</dbReference>
<evidence type="ECO:0000256" key="4">
    <source>
        <dbReference type="ARBA" id="ARBA00022692"/>
    </source>
</evidence>
<reference evidence="10" key="1">
    <citation type="journal article" date="2019" name="Int. J. Syst. Evol. Microbiol.">
        <title>The Global Catalogue of Microorganisms (GCM) 10K type strain sequencing project: providing services to taxonomists for standard genome sequencing and annotation.</title>
        <authorList>
            <consortium name="The Broad Institute Genomics Platform"/>
            <consortium name="The Broad Institute Genome Sequencing Center for Infectious Disease"/>
            <person name="Wu L."/>
            <person name="Ma J."/>
        </authorList>
    </citation>
    <scope>NUCLEOTIDE SEQUENCE [LARGE SCALE GENOMIC DNA]</scope>
    <source>
        <strain evidence="10">CGMCC 1.12851</strain>
    </source>
</reference>
<proteinExistence type="predicted"/>
<evidence type="ECO:0000256" key="2">
    <source>
        <dbReference type="ARBA" id="ARBA00022448"/>
    </source>
</evidence>
<keyword evidence="2" id="KW-0813">Transport</keyword>
<dbReference type="SUPFAM" id="SSF56935">
    <property type="entry name" value="Porins"/>
    <property type="match status" value="1"/>
</dbReference>
<dbReference type="Gene3D" id="2.40.170.20">
    <property type="entry name" value="TonB-dependent receptor, beta-barrel domain"/>
    <property type="match status" value="1"/>
</dbReference>
<dbReference type="EMBL" id="BMGD01000003">
    <property type="protein sequence ID" value="GGB61962.1"/>
    <property type="molecule type" value="Genomic_DNA"/>
</dbReference>
<keyword evidence="10" id="KW-1185">Reference proteome</keyword>
<dbReference type="InterPro" id="IPR039426">
    <property type="entry name" value="TonB-dep_rcpt-like"/>
</dbReference>
<dbReference type="InterPro" id="IPR000531">
    <property type="entry name" value="Beta-barrel_TonB"/>
</dbReference>
<feature type="domain" description="TonB-dependent receptor-like beta-barrel" evidence="8">
    <location>
        <begin position="224"/>
        <end position="620"/>
    </location>
</feature>
<keyword evidence="7" id="KW-0998">Cell outer membrane</keyword>
<keyword evidence="3" id="KW-1134">Transmembrane beta strand</keyword>
<organism evidence="9 10">
    <name type="scientific">Blastomonas aquatica</name>
    <dbReference type="NCBI Taxonomy" id="1510276"/>
    <lineage>
        <taxon>Bacteria</taxon>
        <taxon>Pseudomonadati</taxon>
        <taxon>Pseudomonadota</taxon>
        <taxon>Alphaproteobacteria</taxon>
        <taxon>Sphingomonadales</taxon>
        <taxon>Sphingomonadaceae</taxon>
        <taxon>Blastomonas</taxon>
    </lineage>
</organism>
<name>A0ABQ1J7K3_9SPHN</name>
<protein>
    <submittedName>
        <fullName evidence="9">TonB-dependent receptor</fullName>
    </submittedName>
</protein>